<dbReference type="Gene3D" id="1.10.275.10">
    <property type="entry name" value="Fumarase/aspartase (N-terminal domain)"/>
    <property type="match status" value="1"/>
</dbReference>
<evidence type="ECO:0000313" key="2">
    <source>
        <dbReference type="Proteomes" id="UP000192491"/>
    </source>
</evidence>
<dbReference type="EMBL" id="MTEJ01000005">
    <property type="protein sequence ID" value="OQX16395.1"/>
    <property type="molecule type" value="Genomic_DNA"/>
</dbReference>
<reference evidence="1 2" key="1">
    <citation type="submission" date="2017-01" db="EMBL/GenBank/DDBJ databases">
        <title>Novel large sulfur bacteria in the metagenomes of groundwater-fed chemosynthetic microbial mats in the Lake Huron basin.</title>
        <authorList>
            <person name="Sharrar A.M."/>
            <person name="Flood B.E."/>
            <person name="Bailey J.V."/>
            <person name="Jones D.S."/>
            <person name="Biddanda B."/>
            <person name="Ruberg S.A."/>
            <person name="Marcus D.N."/>
            <person name="Dick G.J."/>
        </authorList>
    </citation>
    <scope>NUCLEOTIDE SEQUENCE [LARGE SCALE GENOMIC DNA]</scope>
    <source>
        <strain evidence="1">A8</strain>
    </source>
</reference>
<sequence>MSEHPSHVQVGAAHLTIADVARVARDYQPVLNLAPDALERVNASRAWVEQTVEQIAVAKANGEKPSAYYGINTGFGALAGRSALDSAYLTKVLGRNLIASHSVGAGPFFDEEVIRATLLIRAQSLSKGYSGVRPLIIEKLVAMLNERIYPAIPEQGSLGASGDLAPLCHMLLVMCSTPVPDAADGIDLHLDDTDGEAFVPVALDNTPLTDATYLHLTQSRTTGAQTLWKRVPGAQAMAQAGGKIELLAKEALALSNGATVSAAIATLVLQDAENLLANAELVVAMTLEGMRGFRDPFFPHIHRARGHQGAEHIAAKVLRYIDGSTLLDPGDLHTNPSRVPPQDPYSVRCAPQVMGTIYDTLEMARRWVEMEVNAATDNPLIFLDLERDYKTISGGNFHGEPIAMAMDFLGIALTELGSISDRRMFNLVDYNTNKTYADPDNKIEPLHGLSGFLVDEPKITEGLNTGLMMLQATSASLVSDCKALAHPDSVDSIPSSASQEDHVSMSLNAARHAREIVKNIENVIALEFLCATQAIALQLAKNGNEHLTIGKGTQAAYDCMRAAGVEMLTQDRVLYPEIRQALHLVRSGALVKAAREATE</sequence>
<proteinExistence type="predicted"/>
<comment type="caution">
    <text evidence="1">The sequence shown here is derived from an EMBL/GenBank/DDBJ whole genome shotgun (WGS) entry which is preliminary data.</text>
</comment>
<dbReference type="Proteomes" id="UP000192491">
    <property type="component" value="Unassembled WGS sequence"/>
</dbReference>
<dbReference type="Pfam" id="PF00221">
    <property type="entry name" value="Lyase_aromatic"/>
    <property type="match status" value="1"/>
</dbReference>
<dbReference type="InterPro" id="IPR001106">
    <property type="entry name" value="Aromatic_Lyase"/>
</dbReference>
<dbReference type="InterPro" id="IPR008948">
    <property type="entry name" value="L-Aspartase-like"/>
</dbReference>
<dbReference type="AlphaFoldDB" id="A0A1Y1QYN3"/>
<evidence type="ECO:0008006" key="3">
    <source>
        <dbReference type="Google" id="ProtNLM"/>
    </source>
</evidence>
<dbReference type="Gene3D" id="1.20.200.10">
    <property type="entry name" value="Fumarase/aspartase (Central domain)"/>
    <property type="match status" value="1"/>
</dbReference>
<organism evidence="1 2">
    <name type="scientific">Thiothrix lacustris</name>
    <dbReference type="NCBI Taxonomy" id="525917"/>
    <lineage>
        <taxon>Bacteria</taxon>
        <taxon>Pseudomonadati</taxon>
        <taxon>Pseudomonadota</taxon>
        <taxon>Gammaproteobacteria</taxon>
        <taxon>Thiotrichales</taxon>
        <taxon>Thiotrichaceae</taxon>
        <taxon>Thiothrix</taxon>
    </lineage>
</organism>
<gene>
    <name evidence="1" type="ORF">BWK73_04150</name>
</gene>
<evidence type="ECO:0000313" key="1">
    <source>
        <dbReference type="EMBL" id="OQX16395.1"/>
    </source>
</evidence>
<dbReference type="GO" id="GO:0016841">
    <property type="term" value="F:ammonia-lyase activity"/>
    <property type="evidence" value="ECO:0007669"/>
    <property type="project" value="UniProtKB-ARBA"/>
</dbReference>
<dbReference type="CDD" id="cd00332">
    <property type="entry name" value="PAL-HAL"/>
    <property type="match status" value="1"/>
</dbReference>
<protein>
    <recommendedName>
        <fullName evidence="3">Histidine ammonia-lyase</fullName>
    </recommendedName>
</protein>
<accession>A0A1Y1QYN3</accession>
<dbReference type="InterPro" id="IPR024083">
    <property type="entry name" value="Fumarase/histidase_N"/>
</dbReference>
<dbReference type="SUPFAM" id="SSF48557">
    <property type="entry name" value="L-aspartase-like"/>
    <property type="match status" value="1"/>
</dbReference>
<dbReference type="PANTHER" id="PTHR10362">
    <property type="entry name" value="HISTIDINE AMMONIA-LYASE"/>
    <property type="match status" value="1"/>
</dbReference>
<name>A0A1Y1QYN3_9GAMM</name>